<dbReference type="KEGG" id="scib:HUG20_01330"/>
<sequence length="125" mass="14716">MSWDIFFIGFVYMSVFLFADKIIPTNKIRRKQWMSFSGGLAVSYVFVYLLPTLHDQQAMIHEEYGRLAMQSELYFVGLIGLILFFSIQKYADHVHKSTPGHDTDKENNDALFWLEESDWYCSIVR</sequence>
<evidence type="ECO:0000313" key="3">
    <source>
        <dbReference type="Proteomes" id="UP000595349"/>
    </source>
</evidence>
<keyword evidence="1" id="KW-0812">Transmembrane</keyword>
<gene>
    <name evidence="2" type="ORF">HUG20_01330</name>
</gene>
<proteinExistence type="predicted"/>
<keyword evidence="3" id="KW-1185">Reference proteome</keyword>
<accession>A0A7T6Z827</accession>
<protein>
    <submittedName>
        <fullName evidence="2">Uncharacterized protein</fullName>
    </submittedName>
</protein>
<evidence type="ECO:0000313" key="2">
    <source>
        <dbReference type="EMBL" id="QQK78676.1"/>
    </source>
</evidence>
<dbReference type="RefSeq" id="WP_200087143.1">
    <property type="nucleotide sequence ID" value="NZ_CP054706.1"/>
</dbReference>
<feature type="transmembrane region" description="Helical" evidence="1">
    <location>
        <begin position="73"/>
        <end position="91"/>
    </location>
</feature>
<keyword evidence="1" id="KW-0472">Membrane</keyword>
<feature type="transmembrane region" description="Helical" evidence="1">
    <location>
        <begin position="35"/>
        <end position="53"/>
    </location>
</feature>
<dbReference type="AlphaFoldDB" id="A0A7T6Z827"/>
<name>A0A7T6Z827_9BACI</name>
<dbReference type="EMBL" id="CP054706">
    <property type="protein sequence ID" value="QQK78676.1"/>
    <property type="molecule type" value="Genomic_DNA"/>
</dbReference>
<feature type="transmembrane region" description="Helical" evidence="1">
    <location>
        <begin position="6"/>
        <end position="23"/>
    </location>
</feature>
<reference evidence="2 3" key="1">
    <citation type="submission" date="2020-06" db="EMBL/GenBank/DDBJ databases">
        <title>Genomic analysis of Salicibibacter sp. NKC21-4.</title>
        <authorList>
            <person name="Oh Y.J."/>
        </authorList>
    </citation>
    <scope>NUCLEOTIDE SEQUENCE [LARGE SCALE GENOMIC DNA]</scope>
    <source>
        <strain evidence="2 3">NKC21-4</strain>
    </source>
</reference>
<evidence type="ECO:0000256" key="1">
    <source>
        <dbReference type="SAM" id="Phobius"/>
    </source>
</evidence>
<dbReference type="Proteomes" id="UP000595349">
    <property type="component" value="Chromosome"/>
</dbReference>
<organism evidence="2 3">
    <name type="scientific">Salicibibacter cibi</name>
    <dbReference type="NCBI Taxonomy" id="2743001"/>
    <lineage>
        <taxon>Bacteria</taxon>
        <taxon>Bacillati</taxon>
        <taxon>Bacillota</taxon>
        <taxon>Bacilli</taxon>
        <taxon>Bacillales</taxon>
        <taxon>Bacillaceae</taxon>
        <taxon>Salicibibacter</taxon>
    </lineage>
</organism>
<keyword evidence="1" id="KW-1133">Transmembrane helix</keyword>